<dbReference type="RefSeq" id="WP_277279108.1">
    <property type="nucleotide sequence ID" value="NZ_JAROCY010000014.1"/>
</dbReference>
<dbReference type="NCBIfam" id="NF040894">
    <property type="entry name" value="puhB_PGC"/>
    <property type="match status" value="1"/>
</dbReference>
<feature type="transmembrane region" description="Helical" evidence="1">
    <location>
        <begin position="38"/>
        <end position="57"/>
    </location>
</feature>
<protein>
    <submittedName>
        <fullName evidence="2">Photosynthetic complex putative assembly protein PuhB</fullName>
    </submittedName>
</protein>
<evidence type="ECO:0000313" key="2">
    <source>
        <dbReference type="EMBL" id="MDF8334436.1"/>
    </source>
</evidence>
<dbReference type="InterPro" id="IPR054839">
    <property type="entry name" value="puhB_PGC"/>
</dbReference>
<evidence type="ECO:0000256" key="1">
    <source>
        <dbReference type="SAM" id="Phobius"/>
    </source>
</evidence>
<accession>A0ABT6CKL0</accession>
<evidence type="ECO:0000313" key="3">
    <source>
        <dbReference type="Proteomes" id="UP001222770"/>
    </source>
</evidence>
<reference evidence="2 3" key="1">
    <citation type="submission" date="2023-03" db="EMBL/GenBank/DDBJ databases">
        <title>Novosphingobium cyanobacteriorum sp. nov., isolated from a eutrophic reservoir during the Microcystis bloom period.</title>
        <authorList>
            <person name="Kang M."/>
            <person name="Le V."/>
            <person name="Ko S.-R."/>
            <person name="Lee S.-A."/>
            <person name="Ahn C.-Y."/>
        </authorList>
    </citation>
    <scope>NUCLEOTIDE SEQUENCE [LARGE SCALE GENOMIC DNA]</scope>
    <source>
        <strain evidence="2 3">HBC54</strain>
    </source>
</reference>
<organism evidence="2 3">
    <name type="scientific">Novosphingobium cyanobacteriorum</name>
    <dbReference type="NCBI Taxonomy" id="3024215"/>
    <lineage>
        <taxon>Bacteria</taxon>
        <taxon>Pseudomonadati</taxon>
        <taxon>Pseudomonadota</taxon>
        <taxon>Alphaproteobacteria</taxon>
        <taxon>Sphingomonadales</taxon>
        <taxon>Sphingomonadaceae</taxon>
        <taxon>Novosphingobium</taxon>
    </lineage>
</organism>
<dbReference type="Proteomes" id="UP001222770">
    <property type="component" value="Unassembled WGS sequence"/>
</dbReference>
<feature type="transmembrane region" description="Helical" evidence="1">
    <location>
        <begin position="63"/>
        <end position="85"/>
    </location>
</feature>
<gene>
    <name evidence="2" type="primary">puhB</name>
    <name evidence="2" type="ORF">POM99_14605</name>
</gene>
<sequence>MTEYDHEPVRGLPGDLPAGERIIWQASPDWRAFRRDALFTRWLAVYFGGLALLSLAGGNLFGAAAIVVAGMILQGLLTLFAVLVARTTVYTLTNRRVVLRVGVALNKCINLPLGLIGSADLRKGANGHGDIALSLIGRHRLGYAMLWPHARPFRVSRPQPMLRALTDAPKLAEALARACAAVVPNEAPVAATTSGPAIEGALQGVAA</sequence>
<keyword evidence="1" id="KW-0812">Transmembrane</keyword>
<keyword evidence="1" id="KW-0472">Membrane</keyword>
<proteinExistence type="predicted"/>
<dbReference type="EMBL" id="JAROCY010000014">
    <property type="protein sequence ID" value="MDF8334436.1"/>
    <property type="molecule type" value="Genomic_DNA"/>
</dbReference>
<name>A0ABT6CKL0_9SPHN</name>
<comment type="caution">
    <text evidence="2">The sequence shown here is derived from an EMBL/GenBank/DDBJ whole genome shotgun (WGS) entry which is preliminary data.</text>
</comment>
<keyword evidence="3" id="KW-1185">Reference proteome</keyword>
<keyword evidence="1" id="KW-1133">Transmembrane helix</keyword>